<dbReference type="PANTHER" id="PTHR24256">
    <property type="entry name" value="TRYPTASE-RELATED"/>
    <property type="match status" value="1"/>
</dbReference>
<gene>
    <name evidence="5" type="primary">modSP</name>
    <name evidence="5" type="ORF">EVAR_53639_1</name>
</gene>
<dbReference type="InterPro" id="IPR009003">
    <property type="entry name" value="Peptidase_S1_PA"/>
</dbReference>
<accession>A0A4C1YN93</accession>
<feature type="region of interest" description="Disordered" evidence="3">
    <location>
        <begin position="341"/>
        <end position="361"/>
    </location>
</feature>
<feature type="domain" description="Peptidase S1" evidence="4">
    <location>
        <begin position="54"/>
        <end position="320"/>
    </location>
</feature>
<dbReference type="SMART" id="SM00020">
    <property type="entry name" value="Tryp_SPc"/>
    <property type="match status" value="1"/>
</dbReference>
<keyword evidence="5" id="KW-0378">Hydrolase</keyword>
<evidence type="ECO:0000313" key="6">
    <source>
        <dbReference type="Proteomes" id="UP000299102"/>
    </source>
</evidence>
<dbReference type="InterPro" id="IPR043504">
    <property type="entry name" value="Peptidase_S1_PA_chymotrypsin"/>
</dbReference>
<organism evidence="5 6">
    <name type="scientific">Eumeta variegata</name>
    <name type="common">Bagworm moth</name>
    <name type="synonym">Eumeta japonica</name>
    <dbReference type="NCBI Taxonomy" id="151549"/>
    <lineage>
        <taxon>Eukaryota</taxon>
        <taxon>Metazoa</taxon>
        <taxon>Ecdysozoa</taxon>
        <taxon>Arthropoda</taxon>
        <taxon>Hexapoda</taxon>
        <taxon>Insecta</taxon>
        <taxon>Pterygota</taxon>
        <taxon>Neoptera</taxon>
        <taxon>Endopterygota</taxon>
        <taxon>Lepidoptera</taxon>
        <taxon>Glossata</taxon>
        <taxon>Ditrysia</taxon>
        <taxon>Tineoidea</taxon>
        <taxon>Psychidae</taxon>
        <taxon>Oiketicinae</taxon>
        <taxon>Eumeta</taxon>
    </lineage>
</organism>
<dbReference type="InterPro" id="IPR001254">
    <property type="entry name" value="Trypsin_dom"/>
</dbReference>
<comment type="caution">
    <text evidence="5">The sequence shown here is derived from an EMBL/GenBank/DDBJ whole genome shotgun (WGS) entry which is preliminary data.</text>
</comment>
<dbReference type="AlphaFoldDB" id="A0A4C1YN93"/>
<dbReference type="Pfam" id="PF00089">
    <property type="entry name" value="Trypsin"/>
    <property type="match status" value="1"/>
</dbReference>
<dbReference type="Proteomes" id="UP000299102">
    <property type="component" value="Unassembled WGS sequence"/>
</dbReference>
<keyword evidence="1" id="KW-1015">Disulfide bond</keyword>
<evidence type="ECO:0000259" key="4">
    <source>
        <dbReference type="PROSITE" id="PS50240"/>
    </source>
</evidence>
<dbReference type="GO" id="GO:0004252">
    <property type="term" value="F:serine-type endopeptidase activity"/>
    <property type="evidence" value="ECO:0007669"/>
    <property type="project" value="InterPro"/>
</dbReference>
<comment type="similarity">
    <text evidence="2">Belongs to the peptidase S1 family. CLIP subfamily.</text>
</comment>
<dbReference type="OrthoDB" id="2019384at2759"/>
<dbReference type="SUPFAM" id="SSF50494">
    <property type="entry name" value="Trypsin-like serine proteases"/>
    <property type="match status" value="1"/>
</dbReference>
<evidence type="ECO:0000256" key="2">
    <source>
        <dbReference type="ARBA" id="ARBA00024195"/>
    </source>
</evidence>
<keyword evidence="5" id="KW-0645">Protease</keyword>
<evidence type="ECO:0000256" key="1">
    <source>
        <dbReference type="ARBA" id="ARBA00023157"/>
    </source>
</evidence>
<dbReference type="Gene3D" id="2.40.10.10">
    <property type="entry name" value="Trypsin-like serine proteases"/>
    <property type="match status" value="1"/>
</dbReference>
<reference evidence="5 6" key="1">
    <citation type="journal article" date="2019" name="Commun. Biol.">
        <title>The bagworm genome reveals a unique fibroin gene that provides high tensile strength.</title>
        <authorList>
            <person name="Kono N."/>
            <person name="Nakamura H."/>
            <person name="Ohtoshi R."/>
            <person name="Tomita M."/>
            <person name="Numata K."/>
            <person name="Arakawa K."/>
        </authorList>
    </citation>
    <scope>NUCLEOTIDE SEQUENCE [LARGE SCALE GENOMIC DNA]</scope>
</reference>
<keyword evidence="6" id="KW-1185">Reference proteome</keyword>
<dbReference type="EMBL" id="BGZK01001289">
    <property type="protein sequence ID" value="GBP76364.1"/>
    <property type="molecule type" value="Genomic_DNA"/>
</dbReference>
<evidence type="ECO:0000313" key="5">
    <source>
        <dbReference type="EMBL" id="GBP76364.1"/>
    </source>
</evidence>
<dbReference type="GO" id="GO:0006508">
    <property type="term" value="P:proteolysis"/>
    <property type="evidence" value="ECO:0007669"/>
    <property type="project" value="UniProtKB-KW"/>
</dbReference>
<name>A0A4C1YN93_EUMVA</name>
<proteinExistence type="inferred from homology"/>
<sequence length="361" mass="40650">MFEKVDCHYTKLNLRHTPETQIVRLDSTVLQTTSPSCYIFKVCGIYKEKSKTNIRGGRNVKKGELTSHVGIYSKLYTPYMQICSGTIIRADLVSTESNWLWVNNLLAAHCFWKDMEGLQPASQFAVAAGKIYRPWSDSNDDVAQKSEASVIIMYRGGQTNFQDDIALLLLATPFEFSTYVWPACVDFDVDFDRRQLRDGNLGKIAGWGLTAVNGRESPILQVVELPYVDVGRCIDEVPPDFRRYVTSDKICAGYANGTALCRGDSGGGLMFSKQWQYWKRYYIRGVASTAPQNDDLCNAYAMTTFTQILAHEHFIRDYFDADPQQLTIVLDAALPVSTLTSAKRSQQPSASHNRVRSSNLH</sequence>
<dbReference type="STRING" id="151549.A0A4C1YN93"/>
<protein>
    <submittedName>
        <fullName evidence="5">Modular serine protease</fullName>
    </submittedName>
</protein>
<dbReference type="PROSITE" id="PS50240">
    <property type="entry name" value="TRYPSIN_DOM"/>
    <property type="match status" value="1"/>
</dbReference>
<evidence type="ECO:0000256" key="3">
    <source>
        <dbReference type="SAM" id="MobiDB-lite"/>
    </source>
</evidence>
<dbReference type="InterPro" id="IPR051487">
    <property type="entry name" value="Ser/Thr_Proteases_Immune/Dev"/>
</dbReference>